<evidence type="ECO:0000259" key="1">
    <source>
        <dbReference type="PROSITE" id="PS51085"/>
    </source>
</evidence>
<feature type="domain" description="2Fe-2S ferredoxin-type" evidence="1">
    <location>
        <begin position="9"/>
        <end position="113"/>
    </location>
</feature>
<dbReference type="Pfam" id="PF17650">
    <property type="entry name" value="RACo_linker"/>
    <property type="match status" value="1"/>
</dbReference>
<organism evidence="2">
    <name type="scientific">marine sediment metagenome</name>
    <dbReference type="NCBI Taxonomy" id="412755"/>
    <lineage>
        <taxon>unclassified sequences</taxon>
        <taxon>metagenomes</taxon>
        <taxon>ecological metagenomes</taxon>
    </lineage>
</organism>
<name>X1NCC0_9ZZZZ</name>
<dbReference type="Gene3D" id="3.10.20.30">
    <property type="match status" value="1"/>
</dbReference>
<dbReference type="InterPro" id="IPR012675">
    <property type="entry name" value="Beta-grasp_dom_sf"/>
</dbReference>
<dbReference type="InterPro" id="IPR001041">
    <property type="entry name" value="2Fe-2S_ferredoxin-type"/>
</dbReference>
<proteinExistence type="predicted"/>
<feature type="non-terminal residue" evidence="2">
    <location>
        <position position="218"/>
    </location>
</feature>
<dbReference type="Pfam" id="PF00111">
    <property type="entry name" value="Fer2"/>
    <property type="match status" value="1"/>
</dbReference>
<dbReference type="GO" id="GO:0051536">
    <property type="term" value="F:iron-sulfur cluster binding"/>
    <property type="evidence" value="ECO:0007669"/>
    <property type="project" value="InterPro"/>
</dbReference>
<dbReference type="EMBL" id="BARV01023830">
    <property type="protein sequence ID" value="GAI41278.1"/>
    <property type="molecule type" value="Genomic_DNA"/>
</dbReference>
<accession>X1NCC0</accession>
<dbReference type="PROSITE" id="PS51085">
    <property type="entry name" value="2FE2S_FER_2"/>
    <property type="match status" value="1"/>
</dbReference>
<dbReference type="InterPro" id="IPR040506">
    <property type="entry name" value="RACo_linker"/>
</dbReference>
<protein>
    <recommendedName>
        <fullName evidence="1">2Fe-2S ferredoxin-type domain-containing protein</fullName>
    </recommendedName>
</protein>
<dbReference type="AlphaFoldDB" id="X1NCC0"/>
<reference evidence="2" key="1">
    <citation type="journal article" date="2014" name="Front. Microbiol.">
        <title>High frequency of phylogenetically diverse reductive dehalogenase-homologous genes in deep subseafloor sedimentary metagenomes.</title>
        <authorList>
            <person name="Kawai M."/>
            <person name="Futagami T."/>
            <person name="Toyoda A."/>
            <person name="Takaki Y."/>
            <person name="Nishi S."/>
            <person name="Hori S."/>
            <person name="Arai W."/>
            <person name="Tsubouchi T."/>
            <person name="Morono Y."/>
            <person name="Uchiyama I."/>
            <person name="Ito T."/>
            <person name="Fujiyama A."/>
            <person name="Inagaki F."/>
            <person name="Takami H."/>
        </authorList>
    </citation>
    <scope>NUCLEOTIDE SEQUENCE</scope>
    <source>
        <strain evidence="2">Expedition CK06-06</strain>
    </source>
</reference>
<dbReference type="CDD" id="cd00207">
    <property type="entry name" value="fer2"/>
    <property type="match status" value="1"/>
</dbReference>
<dbReference type="InterPro" id="IPR036010">
    <property type="entry name" value="2Fe-2S_ferredoxin-like_sf"/>
</dbReference>
<evidence type="ECO:0000313" key="2">
    <source>
        <dbReference type="EMBL" id="GAI41278.1"/>
    </source>
</evidence>
<sequence>MPGDKKHRCLVTFQPPGNSGYIEEGRTIREASLELGVGLESICGGRGVCGKCRVKVENGFLEEHGIETQAKNLSPLTDCERKFLTKRQELEGYRLACQARIQGNVVVFVPEESRLRKQIVRKAATERTVDLKPAVRKYYVEMSRASLEDPQGDWERLKAELKERFGLDNLIIDYQALLDLQKSTRCGDWKVTVTVWMDREVIKIEPGLVEKRYGLAVD</sequence>
<gene>
    <name evidence="2" type="ORF">S06H3_39023</name>
</gene>
<dbReference type="Gene3D" id="3.10.20.880">
    <property type="match status" value="1"/>
</dbReference>
<comment type="caution">
    <text evidence="2">The sequence shown here is derived from an EMBL/GenBank/DDBJ whole genome shotgun (WGS) entry which is preliminary data.</text>
</comment>
<dbReference type="SUPFAM" id="SSF54292">
    <property type="entry name" value="2Fe-2S ferredoxin-like"/>
    <property type="match status" value="1"/>
</dbReference>